<dbReference type="VEuPathDB" id="VectorBase:AALC636_004252"/>
<dbReference type="EMBL" id="AY826064">
    <property type="protein sequence ID" value="AAV90636.1"/>
    <property type="molecule type" value="mRNA"/>
</dbReference>
<feature type="chain" id="PRO_5004260291" evidence="1">
    <location>
        <begin position="26"/>
        <end position="103"/>
    </location>
</feature>
<protein>
    <submittedName>
        <fullName evidence="2">W-rich putative salivary secreted peptide</fullName>
    </submittedName>
</protein>
<evidence type="ECO:0000313" key="2">
    <source>
        <dbReference type="EMBL" id="AAV90636.1"/>
    </source>
</evidence>
<reference evidence="2" key="1">
    <citation type="journal article" date="2007" name="Insect Biochem. Mol. Biol.">
        <title>An insight into the sialome of the adult female mosquito Aedes albopictus.</title>
        <authorList>
            <person name="Arca B."/>
            <person name="Lombardo F."/>
            <person name="Francischetti I.M."/>
            <person name="Pham V.M."/>
            <person name="Mestres-Simon M."/>
            <person name="Andersen J.F."/>
            <person name="Ribeiro J.M."/>
        </authorList>
    </citation>
    <scope>NUCLEOTIDE SEQUENCE</scope>
    <source>
        <tissue evidence="2">Salivary glands</tissue>
    </source>
</reference>
<accession>Q5MIZ6</accession>
<keyword evidence="1" id="KW-0732">Signal</keyword>
<sequence>MKLSLTVVTFFAVLAICYLSPSVESRVISRRWPCWWGLGPEIPPSWLRNARRNDSSPSESSNGSDDIVRHFDLLPMIVPDWLCDLRYNGSLPQLNATDSNGSE</sequence>
<evidence type="ECO:0000256" key="1">
    <source>
        <dbReference type="SAM" id="SignalP"/>
    </source>
</evidence>
<dbReference type="VEuPathDB" id="VectorBase:AALFPA_067549"/>
<feature type="signal peptide" evidence="1">
    <location>
        <begin position="1"/>
        <end position="25"/>
    </location>
</feature>
<proteinExistence type="evidence at transcript level"/>
<name>Q5MIZ6_AEDAL</name>
<dbReference type="AlphaFoldDB" id="Q5MIZ6"/>
<organism evidence="2">
    <name type="scientific">Aedes albopictus</name>
    <name type="common">Asian tiger mosquito</name>
    <name type="synonym">Stegomyia albopicta</name>
    <dbReference type="NCBI Taxonomy" id="7160"/>
    <lineage>
        <taxon>Eukaryota</taxon>
        <taxon>Metazoa</taxon>
        <taxon>Ecdysozoa</taxon>
        <taxon>Arthropoda</taxon>
        <taxon>Hexapoda</taxon>
        <taxon>Insecta</taxon>
        <taxon>Pterygota</taxon>
        <taxon>Neoptera</taxon>
        <taxon>Endopterygota</taxon>
        <taxon>Diptera</taxon>
        <taxon>Nematocera</taxon>
        <taxon>Culicoidea</taxon>
        <taxon>Culicidae</taxon>
        <taxon>Culicinae</taxon>
        <taxon>Aedini</taxon>
        <taxon>Aedes</taxon>
        <taxon>Stegomyia</taxon>
    </lineage>
</organism>